<accession>A0A6N7X8A4</accession>
<evidence type="ECO:0000313" key="2">
    <source>
        <dbReference type="Proteomes" id="UP000434342"/>
    </source>
</evidence>
<sequence>MREGSLEMRAIVDRLEGDVAVLEVDGDRYVDVPLAELPQNIREGDVLDGEPGSWVPNEDEKNHRLAQNADLMSKLFKW</sequence>
<organism evidence="1 2">
    <name type="scientific">Parafannyhessea umbonata</name>
    <dbReference type="NCBI Taxonomy" id="604330"/>
    <lineage>
        <taxon>Bacteria</taxon>
        <taxon>Bacillati</taxon>
        <taxon>Actinomycetota</taxon>
        <taxon>Coriobacteriia</taxon>
        <taxon>Coriobacteriales</taxon>
        <taxon>Atopobiaceae</taxon>
        <taxon>Parafannyhessea</taxon>
    </lineage>
</organism>
<comment type="caution">
    <text evidence="1">The sequence shown here is derived from an EMBL/GenBank/DDBJ whole genome shotgun (WGS) entry which is preliminary data.</text>
</comment>
<dbReference type="AlphaFoldDB" id="A0A6N7X8A4"/>
<dbReference type="EMBL" id="VUND01000001">
    <property type="protein sequence ID" value="MST59654.1"/>
    <property type="molecule type" value="Genomic_DNA"/>
</dbReference>
<gene>
    <name evidence="1" type="ORF">FYJ69_01840</name>
</gene>
<dbReference type="InterPro" id="IPR021377">
    <property type="entry name" value="DUF3006"/>
</dbReference>
<reference evidence="1 2" key="1">
    <citation type="submission" date="2019-08" db="EMBL/GenBank/DDBJ databases">
        <title>In-depth cultivation of the pig gut microbiome towards novel bacterial diversity and tailored functional studies.</title>
        <authorList>
            <person name="Wylensek D."/>
            <person name="Hitch T.C.A."/>
            <person name="Clavel T."/>
        </authorList>
    </citation>
    <scope>NUCLEOTIDE SEQUENCE [LARGE SCALE GENOMIC DNA]</scope>
    <source>
        <strain evidence="1 2">WB01_CNA04</strain>
    </source>
</reference>
<protein>
    <submittedName>
        <fullName evidence="1">DUF3006 domain-containing protein</fullName>
    </submittedName>
</protein>
<evidence type="ECO:0000313" key="1">
    <source>
        <dbReference type="EMBL" id="MST59654.1"/>
    </source>
</evidence>
<dbReference type="Gene3D" id="6.20.120.50">
    <property type="match status" value="1"/>
</dbReference>
<name>A0A6N7X8A4_9ACTN</name>
<dbReference type="Pfam" id="PF11213">
    <property type="entry name" value="DUF3006"/>
    <property type="match status" value="1"/>
</dbReference>
<dbReference type="Proteomes" id="UP000434342">
    <property type="component" value="Unassembled WGS sequence"/>
</dbReference>
<proteinExistence type="predicted"/>